<comment type="caution">
    <text evidence="2">The sequence shown here is derived from an EMBL/GenBank/DDBJ whole genome shotgun (WGS) entry which is preliminary data.</text>
</comment>
<dbReference type="CDD" id="cd08946">
    <property type="entry name" value="SDR_e"/>
    <property type="match status" value="1"/>
</dbReference>
<dbReference type="STRING" id="584787.GCA_001247655_02545"/>
<dbReference type="InterPro" id="IPR001509">
    <property type="entry name" value="Epimerase_deHydtase"/>
</dbReference>
<dbReference type="Gene3D" id="3.40.50.720">
    <property type="entry name" value="NAD(P)-binding Rossmann-like Domain"/>
    <property type="match status" value="1"/>
</dbReference>
<dbReference type="InterPro" id="IPR036291">
    <property type="entry name" value="NAD(P)-bd_dom_sf"/>
</dbReference>
<dbReference type="AlphaFoldDB" id="A0A3N1PSD6"/>
<dbReference type="Proteomes" id="UP000268033">
    <property type="component" value="Unassembled WGS sequence"/>
</dbReference>
<dbReference type="SUPFAM" id="SSF51735">
    <property type="entry name" value="NAD(P)-binding Rossmann-fold domains"/>
    <property type="match status" value="1"/>
</dbReference>
<sequence>MTLLVTGASGRLGREVVRQARAEGRAVLGLDITPSDTAEAFDLRKDELAPKLDGVTAVIHCAALHGRHLDLGLSRQAFIDTNISATLRLIETAKQAGASRFVYTSTTSIYGKAMVDADKAVWVDENLAPKPRDIYDITKQAAEALCADAFAPGFVTTVLRVSRFMDESANQIANYRLYRGLDERDGAAAHLLAASAPLRAFECFNVSNRSPFGRDDVAELKRNAPAVIRRYYPEVDAWYQARGWQLPASIDRVYDISKARRLLGYAPRFNFEVLAVP</sequence>
<gene>
    <name evidence="2" type="ORF">EDC28_104106</name>
</gene>
<evidence type="ECO:0000259" key="1">
    <source>
        <dbReference type="Pfam" id="PF01370"/>
    </source>
</evidence>
<dbReference type="PANTHER" id="PTHR43245">
    <property type="entry name" value="BIFUNCTIONAL POLYMYXIN RESISTANCE PROTEIN ARNA"/>
    <property type="match status" value="1"/>
</dbReference>
<dbReference type="InterPro" id="IPR050177">
    <property type="entry name" value="Lipid_A_modif_metabolic_enz"/>
</dbReference>
<keyword evidence="3" id="KW-1185">Reference proteome</keyword>
<protein>
    <submittedName>
        <fullName evidence="2">Nucleoside-diphosphate-sugar epimerase</fullName>
    </submittedName>
</protein>
<accession>A0A3N1PSD6</accession>
<evidence type="ECO:0000313" key="2">
    <source>
        <dbReference type="EMBL" id="ROQ27456.1"/>
    </source>
</evidence>
<evidence type="ECO:0000313" key="3">
    <source>
        <dbReference type="Proteomes" id="UP000268033"/>
    </source>
</evidence>
<dbReference type="EMBL" id="RJUL01000004">
    <property type="protein sequence ID" value="ROQ27456.1"/>
    <property type="molecule type" value="Genomic_DNA"/>
</dbReference>
<organism evidence="2 3">
    <name type="scientific">Gallaecimonas pentaromativorans</name>
    <dbReference type="NCBI Taxonomy" id="584787"/>
    <lineage>
        <taxon>Bacteria</taxon>
        <taxon>Pseudomonadati</taxon>
        <taxon>Pseudomonadota</taxon>
        <taxon>Gammaproteobacteria</taxon>
        <taxon>Enterobacterales</taxon>
        <taxon>Gallaecimonadaceae</taxon>
        <taxon>Gallaecimonas</taxon>
    </lineage>
</organism>
<feature type="domain" description="NAD-dependent epimerase/dehydratase" evidence="1">
    <location>
        <begin position="4"/>
        <end position="162"/>
    </location>
</feature>
<name>A0A3N1PSD6_9GAMM</name>
<dbReference type="Pfam" id="PF01370">
    <property type="entry name" value="Epimerase"/>
    <property type="match status" value="1"/>
</dbReference>
<dbReference type="RefSeq" id="WP_123421317.1">
    <property type="nucleotide sequence ID" value="NZ_RJUL01000004.1"/>
</dbReference>
<dbReference type="PANTHER" id="PTHR43245:SF54">
    <property type="entry name" value="BLL0593 PROTEIN"/>
    <property type="match status" value="1"/>
</dbReference>
<proteinExistence type="predicted"/>
<reference evidence="2 3" key="1">
    <citation type="submission" date="2018-11" db="EMBL/GenBank/DDBJ databases">
        <title>Genomic Encyclopedia of Type Strains, Phase IV (KMG-IV): sequencing the most valuable type-strain genomes for metagenomic binning, comparative biology and taxonomic classification.</title>
        <authorList>
            <person name="Goeker M."/>
        </authorList>
    </citation>
    <scope>NUCLEOTIDE SEQUENCE [LARGE SCALE GENOMIC DNA]</scope>
    <source>
        <strain evidence="2 3">DSM 21945</strain>
    </source>
</reference>